<reference evidence="3" key="1">
    <citation type="submission" date="2022-07" db="EMBL/GenBank/DDBJ databases">
        <authorList>
            <person name="Macas J."/>
            <person name="Novak P."/>
            <person name="Neumann P."/>
        </authorList>
    </citation>
    <scope>NUCLEOTIDE SEQUENCE</scope>
</reference>
<proteinExistence type="predicted"/>
<dbReference type="Pfam" id="PF01535">
    <property type="entry name" value="PPR"/>
    <property type="match status" value="4"/>
</dbReference>
<evidence type="ECO:0000256" key="1">
    <source>
        <dbReference type="ARBA" id="ARBA00022737"/>
    </source>
</evidence>
<dbReference type="EMBL" id="CAMAPE010000048">
    <property type="protein sequence ID" value="CAH9106118.1"/>
    <property type="molecule type" value="Genomic_DNA"/>
</dbReference>
<dbReference type="OrthoDB" id="622408at2759"/>
<accession>A0A9P0ZKK5</accession>
<evidence type="ECO:0000313" key="4">
    <source>
        <dbReference type="Proteomes" id="UP001152484"/>
    </source>
</evidence>
<dbReference type="Gene3D" id="1.25.40.10">
    <property type="entry name" value="Tetratricopeptide repeat domain"/>
    <property type="match status" value="2"/>
</dbReference>
<dbReference type="GO" id="GO:0003723">
    <property type="term" value="F:RNA binding"/>
    <property type="evidence" value="ECO:0007669"/>
    <property type="project" value="InterPro"/>
</dbReference>
<dbReference type="Pfam" id="PF20431">
    <property type="entry name" value="E_motif"/>
    <property type="match status" value="1"/>
</dbReference>
<protein>
    <recommendedName>
        <fullName evidence="5">Pentatricopeptide repeat-containing protein</fullName>
    </recommendedName>
</protein>
<dbReference type="AlphaFoldDB" id="A0A9P0ZKK5"/>
<dbReference type="FunFam" id="1.25.40.10:FF:000184">
    <property type="entry name" value="Pentatricopeptide repeat-containing protein, chloroplastic"/>
    <property type="match status" value="1"/>
</dbReference>
<dbReference type="Pfam" id="PF13041">
    <property type="entry name" value="PPR_2"/>
    <property type="match status" value="2"/>
</dbReference>
<dbReference type="NCBIfam" id="TIGR00756">
    <property type="entry name" value="PPR"/>
    <property type="match status" value="4"/>
</dbReference>
<dbReference type="InterPro" id="IPR046848">
    <property type="entry name" value="E_motif"/>
</dbReference>
<feature type="repeat" description="PPR" evidence="2">
    <location>
        <begin position="184"/>
        <end position="218"/>
    </location>
</feature>
<evidence type="ECO:0000256" key="2">
    <source>
        <dbReference type="PROSITE-ProRule" id="PRU00708"/>
    </source>
</evidence>
<dbReference type="PROSITE" id="PS51375">
    <property type="entry name" value="PPR"/>
    <property type="match status" value="3"/>
</dbReference>
<keyword evidence="4" id="KW-1185">Reference proteome</keyword>
<feature type="repeat" description="PPR" evidence="2">
    <location>
        <begin position="83"/>
        <end position="117"/>
    </location>
</feature>
<dbReference type="Proteomes" id="UP001152484">
    <property type="component" value="Unassembled WGS sequence"/>
</dbReference>
<dbReference type="InterPro" id="IPR011990">
    <property type="entry name" value="TPR-like_helical_dom_sf"/>
</dbReference>
<dbReference type="PANTHER" id="PTHR47926">
    <property type="entry name" value="PENTATRICOPEPTIDE REPEAT-CONTAINING PROTEIN"/>
    <property type="match status" value="1"/>
</dbReference>
<feature type="repeat" description="PPR" evidence="2">
    <location>
        <begin position="256"/>
        <end position="290"/>
    </location>
</feature>
<dbReference type="InterPro" id="IPR046960">
    <property type="entry name" value="PPR_At4g14850-like_plant"/>
</dbReference>
<evidence type="ECO:0008006" key="5">
    <source>
        <dbReference type="Google" id="ProtNLM"/>
    </source>
</evidence>
<dbReference type="InterPro" id="IPR002885">
    <property type="entry name" value="PPR_rpt"/>
</dbReference>
<dbReference type="GO" id="GO:0009451">
    <property type="term" value="P:RNA modification"/>
    <property type="evidence" value="ECO:0007669"/>
    <property type="project" value="InterPro"/>
</dbReference>
<organism evidence="3 4">
    <name type="scientific">Cuscuta europaea</name>
    <name type="common">European dodder</name>
    <dbReference type="NCBI Taxonomy" id="41803"/>
    <lineage>
        <taxon>Eukaryota</taxon>
        <taxon>Viridiplantae</taxon>
        <taxon>Streptophyta</taxon>
        <taxon>Embryophyta</taxon>
        <taxon>Tracheophyta</taxon>
        <taxon>Spermatophyta</taxon>
        <taxon>Magnoliopsida</taxon>
        <taxon>eudicotyledons</taxon>
        <taxon>Gunneridae</taxon>
        <taxon>Pentapetalae</taxon>
        <taxon>asterids</taxon>
        <taxon>lamiids</taxon>
        <taxon>Solanales</taxon>
        <taxon>Convolvulaceae</taxon>
        <taxon>Cuscuteae</taxon>
        <taxon>Cuscuta</taxon>
        <taxon>Cuscuta subgen. Cuscuta</taxon>
    </lineage>
</organism>
<sequence>MNTIPSFPVKISTSLYMYVQPTSRLTNALSATVRATQIPTRTLCHLDCATTIAIHINSCTNILHLGQIQARLIRTRFQDFYTAPFYWNIIIRSYTRLDSPKRAIQVFVEMMRDGVAGDEYTMPIMLKAVSHISNYILAKQLHGHVLKLGLSANMYCESGLISLYAKTCEFKNAWKVFGENSESMLGSWNAMISGMAQGGRAKEAVDIFMELKKAGFRPDDVTMVSATSACGNLGDLSLGLQLHKCVVQVRVDEKCDMLMMNSLIDMYGKCGRMDLAHRVFSGMRKRNVSSWTSVIVGYALHGHAKEALESFHCMRREAGVRPNHVTFVGVLSACVHGGNVEEGKHYFRMMKNEYKIMPMLQHYGCMVDLLGRVGLLEEAREMIEGMPMKANVVVWGCLMGACEKHRNVKMGEWAAKHLQELEPWSDGVYVVLSNIYASSGHWDDVERMRDILKERKLCKVPAFSLPTSLD</sequence>
<evidence type="ECO:0000313" key="3">
    <source>
        <dbReference type="EMBL" id="CAH9106118.1"/>
    </source>
</evidence>
<keyword evidence="1" id="KW-0677">Repeat</keyword>
<name>A0A9P0ZKK5_CUSEU</name>
<dbReference type="FunFam" id="1.25.40.10:FF:000344">
    <property type="entry name" value="Pentatricopeptide repeat-containing protein"/>
    <property type="match status" value="1"/>
</dbReference>
<dbReference type="PANTHER" id="PTHR47926:SF491">
    <property type="entry name" value="(WILD MALAYSIAN BANANA) HYPOTHETICAL PROTEIN"/>
    <property type="match status" value="1"/>
</dbReference>
<comment type="caution">
    <text evidence="3">The sequence shown here is derived from an EMBL/GenBank/DDBJ whole genome shotgun (WGS) entry which is preliminary data.</text>
</comment>
<gene>
    <name evidence="3" type="ORF">CEURO_LOCUS17204</name>
</gene>